<sequence>MPMFPTSSVRLDGILSSFLPVTYPHFHCSRRSSISERCVMKQRNHPTNGRVRWDRKTLIGAFLDEGAPQHDPRVYGNLRPALTTCTPVRNGRRIRRRQNKLSVECKFFGYGVSTGNFVGFGGFSSVCVRQEITDSLYFPFSHSLLAHGGYLQNESLRARKVSLDEQAIGGGLMPRWQTPARNTYRLRDIKKVST</sequence>
<evidence type="ECO:0000313" key="1">
    <source>
        <dbReference type="EMBL" id="KAF2454666.1"/>
    </source>
</evidence>
<organism evidence="1 2">
    <name type="scientific">Lineolata rhizophorae</name>
    <dbReference type="NCBI Taxonomy" id="578093"/>
    <lineage>
        <taxon>Eukaryota</taxon>
        <taxon>Fungi</taxon>
        <taxon>Dikarya</taxon>
        <taxon>Ascomycota</taxon>
        <taxon>Pezizomycotina</taxon>
        <taxon>Dothideomycetes</taxon>
        <taxon>Dothideomycetes incertae sedis</taxon>
        <taxon>Lineolatales</taxon>
        <taxon>Lineolataceae</taxon>
        <taxon>Lineolata</taxon>
    </lineage>
</organism>
<evidence type="ECO:0000313" key="2">
    <source>
        <dbReference type="Proteomes" id="UP000799766"/>
    </source>
</evidence>
<dbReference type="Proteomes" id="UP000799766">
    <property type="component" value="Unassembled WGS sequence"/>
</dbReference>
<reference evidence="1" key="1">
    <citation type="journal article" date="2020" name="Stud. Mycol.">
        <title>101 Dothideomycetes genomes: a test case for predicting lifestyles and emergence of pathogens.</title>
        <authorList>
            <person name="Haridas S."/>
            <person name="Albert R."/>
            <person name="Binder M."/>
            <person name="Bloem J."/>
            <person name="Labutti K."/>
            <person name="Salamov A."/>
            <person name="Andreopoulos B."/>
            <person name="Baker S."/>
            <person name="Barry K."/>
            <person name="Bills G."/>
            <person name="Bluhm B."/>
            <person name="Cannon C."/>
            <person name="Castanera R."/>
            <person name="Culley D."/>
            <person name="Daum C."/>
            <person name="Ezra D."/>
            <person name="Gonzalez J."/>
            <person name="Henrissat B."/>
            <person name="Kuo A."/>
            <person name="Liang C."/>
            <person name="Lipzen A."/>
            <person name="Lutzoni F."/>
            <person name="Magnuson J."/>
            <person name="Mondo S."/>
            <person name="Nolan M."/>
            <person name="Ohm R."/>
            <person name="Pangilinan J."/>
            <person name="Park H.-J."/>
            <person name="Ramirez L."/>
            <person name="Alfaro M."/>
            <person name="Sun H."/>
            <person name="Tritt A."/>
            <person name="Yoshinaga Y."/>
            <person name="Zwiers L.-H."/>
            <person name="Turgeon B."/>
            <person name="Goodwin S."/>
            <person name="Spatafora J."/>
            <person name="Crous P."/>
            <person name="Grigoriev I."/>
        </authorList>
    </citation>
    <scope>NUCLEOTIDE SEQUENCE</scope>
    <source>
        <strain evidence="1">ATCC 16933</strain>
    </source>
</reference>
<dbReference type="AlphaFoldDB" id="A0A6A6NSG9"/>
<name>A0A6A6NSG9_9PEZI</name>
<gene>
    <name evidence="1" type="ORF">BDY21DRAFT_100445</name>
</gene>
<keyword evidence="2" id="KW-1185">Reference proteome</keyword>
<dbReference type="EMBL" id="MU001690">
    <property type="protein sequence ID" value="KAF2454666.1"/>
    <property type="molecule type" value="Genomic_DNA"/>
</dbReference>
<accession>A0A6A6NSG9</accession>
<protein>
    <submittedName>
        <fullName evidence="1">Uncharacterized protein</fullName>
    </submittedName>
</protein>
<proteinExistence type="predicted"/>